<feature type="signal peptide" evidence="7">
    <location>
        <begin position="1"/>
        <end position="37"/>
    </location>
</feature>
<dbReference type="GO" id="GO:0004252">
    <property type="term" value="F:serine-type endopeptidase activity"/>
    <property type="evidence" value="ECO:0007669"/>
    <property type="project" value="InterPro"/>
</dbReference>
<reference evidence="9 10" key="1">
    <citation type="submission" date="2019-11" db="EMBL/GenBank/DDBJ databases">
        <authorList>
            <person name="Li X.-J."/>
            <person name="Feng X.-M."/>
        </authorList>
    </citation>
    <scope>NUCLEOTIDE SEQUENCE [LARGE SCALE GENOMIC DNA]</scope>
    <source>
        <strain evidence="9 10">XMNu-373</strain>
    </source>
</reference>
<keyword evidence="4" id="KW-0572">Peptidoglycan-anchor</keyword>
<evidence type="ECO:0000256" key="5">
    <source>
        <dbReference type="SAM" id="MobiDB-lite"/>
    </source>
</evidence>
<feature type="compositionally biased region" description="Polar residues" evidence="5">
    <location>
        <begin position="472"/>
        <end position="481"/>
    </location>
</feature>
<dbReference type="NCBIfam" id="TIGR01167">
    <property type="entry name" value="LPXTG_anchor"/>
    <property type="match status" value="1"/>
</dbReference>
<dbReference type="GO" id="GO:0006508">
    <property type="term" value="P:proteolysis"/>
    <property type="evidence" value="ECO:0007669"/>
    <property type="project" value="InterPro"/>
</dbReference>
<name>A0A7K3M9M4_9ACTN</name>
<keyword evidence="2" id="KW-0964">Secreted</keyword>
<feature type="chain" id="PRO_5029883290" evidence="7">
    <location>
        <begin position="38"/>
        <end position="750"/>
    </location>
</feature>
<dbReference type="PROSITE" id="PS00134">
    <property type="entry name" value="TRYPSIN_HIS"/>
    <property type="match status" value="1"/>
</dbReference>
<dbReference type="InterPro" id="IPR019931">
    <property type="entry name" value="LPXTG_anchor"/>
</dbReference>
<evidence type="ECO:0000313" key="9">
    <source>
        <dbReference type="EMBL" id="NDL59984.1"/>
    </source>
</evidence>
<sequence>MSNSTGRYRGARRFASVLAASALVGTGAIAFTGIAHADESTPVAALETFNAEDFAAQAAELPAGLTEAIQRDLGISAEVYLANSEAAKAAADAAAALSASGVGVEGVAIDGQDVTIYVAAEADVEAVAAIGAKVEVGKPQSNDDFRDAEFELAEDLRGGYGYVSADEDGNSASRCSFAFSGYDAGGADRYLTAGHCALHPTTDEQLVGVFHLDIDEPVLDGELGPENFGDPIGTHLAPARFDGEHQPHDAGLIDVTEAGWDNVPEVSEWGGGTGNPADGAVTIHDSIDAVVGAQACKSGASSGWTCGEILATDEVIDVGGIDVAGFVFEACMLGGDSGGSTVVGNYALGVNSASTHGGRTTCDTWGGGDFSISYAVSSDTHNAFDLFGSDWELNVEVNAPVIDEAFGDETGATIRGSVANAGANHRATVNIEGLGEFEVEIDGDGEFVIEVEEELEVGAEYDYTAQAFYGNHSQSAATPGSFTIEEGEPEPDVEDLVVDSPSDGQTTSNARPPFEGTGEPGADVTLSVGDDEFGAATIDDEGSWEISPDSDLPRGARFDATVTQVAGDDAQSVTVSDLGITQPEVTITVPEDGGEVAGDVVFEGTSFPGALVGLQIEGTITADDAEPALGAASDELATADEDEDLVTWEGEFEIDEDGNWSFAPDEALEDGEYTLTAFATAEDGDPELTDSQASVDFTVVTRDDDDDDEDGDELPDTGSSSMLFILVGVGLLAAGGAAFAIRGRRSATTV</sequence>
<evidence type="ECO:0000256" key="1">
    <source>
        <dbReference type="ARBA" id="ARBA00022512"/>
    </source>
</evidence>
<dbReference type="SUPFAM" id="SSF50494">
    <property type="entry name" value="Trypsin-like serine proteases"/>
    <property type="match status" value="1"/>
</dbReference>
<proteinExistence type="predicted"/>
<evidence type="ECO:0000256" key="4">
    <source>
        <dbReference type="ARBA" id="ARBA00023088"/>
    </source>
</evidence>
<feature type="compositionally biased region" description="Acidic residues" evidence="5">
    <location>
        <begin position="485"/>
        <end position="497"/>
    </location>
</feature>
<dbReference type="GO" id="GO:0005975">
    <property type="term" value="P:carbohydrate metabolic process"/>
    <property type="evidence" value="ECO:0007669"/>
    <property type="project" value="UniProtKB-ARBA"/>
</dbReference>
<dbReference type="RefSeq" id="WP_162452692.1">
    <property type="nucleotide sequence ID" value="NZ_WLZY01000009.1"/>
</dbReference>
<dbReference type="Proteomes" id="UP000460435">
    <property type="component" value="Unassembled WGS sequence"/>
</dbReference>
<dbReference type="CDD" id="cd21112">
    <property type="entry name" value="alphaLP-like"/>
    <property type="match status" value="1"/>
</dbReference>
<evidence type="ECO:0000313" key="10">
    <source>
        <dbReference type="Proteomes" id="UP000460435"/>
    </source>
</evidence>
<evidence type="ECO:0000256" key="2">
    <source>
        <dbReference type="ARBA" id="ARBA00022525"/>
    </source>
</evidence>
<evidence type="ECO:0000256" key="3">
    <source>
        <dbReference type="ARBA" id="ARBA00022729"/>
    </source>
</evidence>
<evidence type="ECO:0000256" key="6">
    <source>
        <dbReference type="SAM" id="Phobius"/>
    </source>
</evidence>
<feature type="transmembrane region" description="Helical" evidence="6">
    <location>
        <begin position="722"/>
        <end position="741"/>
    </location>
</feature>
<comment type="caution">
    <text evidence="9">The sequence shown here is derived from an EMBL/GenBank/DDBJ whole genome shotgun (WGS) entry which is preliminary data.</text>
</comment>
<keyword evidence="3 7" id="KW-0732">Signal</keyword>
<feature type="compositionally biased region" description="Acidic residues" evidence="5">
    <location>
        <begin position="529"/>
        <end position="543"/>
    </location>
</feature>
<protein>
    <submittedName>
        <fullName evidence="9">LPXTG cell wall anchor domain-containing protein</fullName>
    </submittedName>
</protein>
<keyword evidence="6" id="KW-0472">Membrane</keyword>
<dbReference type="AlphaFoldDB" id="A0A7K3M9M4"/>
<dbReference type="InterPro" id="IPR018114">
    <property type="entry name" value="TRYPSIN_HIS"/>
</dbReference>
<accession>A0A7K3M9M4</accession>
<dbReference type="InterPro" id="IPR013783">
    <property type="entry name" value="Ig-like_fold"/>
</dbReference>
<dbReference type="InterPro" id="IPR009003">
    <property type="entry name" value="Peptidase_S1_PA"/>
</dbReference>
<dbReference type="InterPro" id="IPR043504">
    <property type="entry name" value="Peptidase_S1_PA_chymotrypsin"/>
</dbReference>
<feature type="domain" description="Gram-positive cocci surface proteins LPxTG" evidence="8">
    <location>
        <begin position="711"/>
        <end position="746"/>
    </location>
</feature>
<keyword evidence="6" id="KW-1133">Transmembrane helix</keyword>
<dbReference type="EMBL" id="WLZY01000009">
    <property type="protein sequence ID" value="NDL59984.1"/>
    <property type="molecule type" value="Genomic_DNA"/>
</dbReference>
<keyword evidence="10" id="KW-1185">Reference proteome</keyword>
<dbReference type="Gene3D" id="2.60.40.10">
    <property type="entry name" value="Immunoglobulins"/>
    <property type="match status" value="1"/>
</dbReference>
<keyword evidence="1" id="KW-0134">Cell wall</keyword>
<gene>
    <name evidence="9" type="ORF">F7O44_23195</name>
</gene>
<dbReference type="Gene3D" id="3.30.420.430">
    <property type="match status" value="1"/>
</dbReference>
<evidence type="ECO:0000259" key="8">
    <source>
        <dbReference type="Pfam" id="PF00746"/>
    </source>
</evidence>
<feature type="region of interest" description="Disordered" evidence="5">
    <location>
        <begin position="472"/>
        <end position="555"/>
    </location>
</feature>
<dbReference type="Gene3D" id="2.40.10.10">
    <property type="entry name" value="Trypsin-like serine proteases"/>
    <property type="match status" value="2"/>
</dbReference>
<keyword evidence="6" id="KW-0812">Transmembrane</keyword>
<organism evidence="9 10">
    <name type="scientific">Phytoactinopolyspora mesophila</name>
    <dbReference type="NCBI Taxonomy" id="2650750"/>
    <lineage>
        <taxon>Bacteria</taxon>
        <taxon>Bacillati</taxon>
        <taxon>Actinomycetota</taxon>
        <taxon>Actinomycetes</taxon>
        <taxon>Jiangellales</taxon>
        <taxon>Jiangellaceae</taxon>
        <taxon>Phytoactinopolyspora</taxon>
    </lineage>
</organism>
<evidence type="ECO:0000256" key="7">
    <source>
        <dbReference type="SAM" id="SignalP"/>
    </source>
</evidence>
<dbReference type="Pfam" id="PF00746">
    <property type="entry name" value="Gram_pos_anchor"/>
    <property type="match status" value="1"/>
</dbReference>